<proteinExistence type="predicted"/>
<accession>A0ABQ2N401</accession>
<evidence type="ECO:0000313" key="1">
    <source>
        <dbReference type="EMBL" id="GGO67609.1"/>
    </source>
</evidence>
<protein>
    <recommendedName>
        <fullName evidence="3">Alpha/beta hydrolase</fullName>
    </recommendedName>
</protein>
<evidence type="ECO:0008006" key="3">
    <source>
        <dbReference type="Google" id="ProtNLM"/>
    </source>
</evidence>
<dbReference type="Gene3D" id="3.40.50.1820">
    <property type="entry name" value="alpha/beta hydrolase"/>
    <property type="match status" value="1"/>
</dbReference>
<evidence type="ECO:0000313" key="2">
    <source>
        <dbReference type="Proteomes" id="UP000638043"/>
    </source>
</evidence>
<dbReference type="InterPro" id="IPR029058">
    <property type="entry name" value="AB_hydrolase_fold"/>
</dbReference>
<reference evidence="2" key="1">
    <citation type="journal article" date="2019" name="Int. J. Syst. Evol. Microbiol.">
        <title>The Global Catalogue of Microorganisms (GCM) 10K type strain sequencing project: providing services to taxonomists for standard genome sequencing and annotation.</title>
        <authorList>
            <consortium name="The Broad Institute Genomics Platform"/>
            <consortium name="The Broad Institute Genome Sequencing Center for Infectious Disease"/>
            <person name="Wu L."/>
            <person name="Ma J."/>
        </authorList>
    </citation>
    <scope>NUCLEOTIDE SEQUENCE [LARGE SCALE GENOMIC DNA]</scope>
    <source>
        <strain evidence="2">CGMCC 4.7181</strain>
    </source>
</reference>
<sequence length="74" mass="8352">MYREPLDYDANLVQSLPRLFVDCSAPAYPTIDPIRQRVRQSPGWQVVEIATGHFPMVSEPEILVRHLLGFAGSV</sequence>
<dbReference type="SUPFAM" id="SSF53474">
    <property type="entry name" value="alpha/beta-Hydrolases"/>
    <property type="match status" value="1"/>
</dbReference>
<dbReference type="RefSeq" id="WP_229661370.1">
    <property type="nucleotide sequence ID" value="NZ_BMMQ01000015.1"/>
</dbReference>
<name>A0ABQ2N401_9MICO</name>
<dbReference type="Proteomes" id="UP000638043">
    <property type="component" value="Unassembled WGS sequence"/>
</dbReference>
<dbReference type="EMBL" id="BMMQ01000015">
    <property type="protein sequence ID" value="GGO67609.1"/>
    <property type="molecule type" value="Genomic_DNA"/>
</dbReference>
<organism evidence="1 2">
    <name type="scientific">Microbacterium nanhaiense</name>
    <dbReference type="NCBI Taxonomy" id="1301026"/>
    <lineage>
        <taxon>Bacteria</taxon>
        <taxon>Bacillati</taxon>
        <taxon>Actinomycetota</taxon>
        <taxon>Actinomycetes</taxon>
        <taxon>Micrococcales</taxon>
        <taxon>Microbacteriaceae</taxon>
        <taxon>Microbacterium</taxon>
    </lineage>
</organism>
<gene>
    <name evidence="1" type="ORF">GCM10010910_29770</name>
</gene>
<comment type="caution">
    <text evidence="1">The sequence shown here is derived from an EMBL/GenBank/DDBJ whole genome shotgun (WGS) entry which is preliminary data.</text>
</comment>
<keyword evidence="2" id="KW-1185">Reference proteome</keyword>